<keyword evidence="10" id="KW-0732">Signal</keyword>
<evidence type="ECO:0000256" key="1">
    <source>
        <dbReference type="ARBA" id="ARBA00001946"/>
    </source>
</evidence>
<protein>
    <submittedName>
        <fullName evidence="11">Alkaline phosphatase</fullName>
    </submittedName>
</protein>
<reference evidence="12" key="1">
    <citation type="journal article" date="2019" name="Int. J. Syst. Evol. Microbiol.">
        <title>The Global Catalogue of Microorganisms (GCM) 10K type strain sequencing project: providing services to taxonomists for standard genome sequencing and annotation.</title>
        <authorList>
            <consortium name="The Broad Institute Genomics Platform"/>
            <consortium name="The Broad Institute Genome Sequencing Center for Infectious Disease"/>
            <person name="Wu L."/>
            <person name="Ma J."/>
        </authorList>
    </citation>
    <scope>NUCLEOTIDE SEQUENCE [LARGE SCALE GENOMIC DNA]</scope>
    <source>
        <strain evidence="12">JCM 12389</strain>
    </source>
</reference>
<dbReference type="PROSITE" id="PS00123">
    <property type="entry name" value="ALKALINE_PHOSPHATASE"/>
    <property type="match status" value="1"/>
</dbReference>
<evidence type="ECO:0000256" key="3">
    <source>
        <dbReference type="ARBA" id="ARBA00005984"/>
    </source>
</evidence>
<dbReference type="SUPFAM" id="SSF53649">
    <property type="entry name" value="Alkaline phosphatase-like"/>
    <property type="match status" value="1"/>
</dbReference>
<evidence type="ECO:0000256" key="8">
    <source>
        <dbReference type="ARBA" id="ARBA00022842"/>
    </source>
</evidence>
<dbReference type="Gene3D" id="1.10.60.40">
    <property type="match status" value="1"/>
</dbReference>
<evidence type="ECO:0000256" key="10">
    <source>
        <dbReference type="SAM" id="SignalP"/>
    </source>
</evidence>
<dbReference type="InterPro" id="IPR017850">
    <property type="entry name" value="Alkaline_phosphatase_core_sf"/>
</dbReference>
<keyword evidence="4" id="KW-0597">Phosphoprotein</keyword>
<keyword evidence="6" id="KW-0378">Hydrolase</keyword>
<evidence type="ECO:0000256" key="5">
    <source>
        <dbReference type="ARBA" id="ARBA00022723"/>
    </source>
</evidence>
<comment type="similarity">
    <text evidence="3 9">Belongs to the alkaline phosphatase family.</text>
</comment>
<dbReference type="PANTHER" id="PTHR11596:SF5">
    <property type="entry name" value="ALKALINE PHOSPHATASE"/>
    <property type="match status" value="1"/>
</dbReference>
<dbReference type="RefSeq" id="WP_343839081.1">
    <property type="nucleotide sequence ID" value="NZ_BAAADO010000003.1"/>
</dbReference>
<evidence type="ECO:0000313" key="11">
    <source>
        <dbReference type="EMBL" id="GAA0489049.1"/>
    </source>
</evidence>
<evidence type="ECO:0000256" key="7">
    <source>
        <dbReference type="ARBA" id="ARBA00022833"/>
    </source>
</evidence>
<dbReference type="CDD" id="cd16012">
    <property type="entry name" value="ALP"/>
    <property type="match status" value="1"/>
</dbReference>
<feature type="signal peptide" evidence="10">
    <location>
        <begin position="1"/>
        <end position="19"/>
    </location>
</feature>
<feature type="chain" id="PRO_5047161026" evidence="10">
    <location>
        <begin position="20"/>
        <end position="455"/>
    </location>
</feature>
<dbReference type="Gene3D" id="3.40.720.10">
    <property type="entry name" value="Alkaline Phosphatase, subunit A"/>
    <property type="match status" value="1"/>
</dbReference>
<sequence>MFKKPGKKLLPIAMVSALAVGTLVSGTPSIDAKVSPNQGKIKNVIFMIGDGMGPAYNTAYRSLKDDPSTPYMENTAFDEYLVGMQETYPWDEEENITDSAAAATSMAAGIKTYNGAISVDVNKNEVETVLEQAKEDGKATGLVATSQVNHATPASFGAHDESRHNYNEIADDYIDEKVNGEPKIDVILGGGTSYFERTNRDLTEEFQKEGFSYVTTKEELMNNANEQVLGLFAPVGLDKAIDRPEEQPTLAQMTDAALDRLSKDKDGFFLMVEGSQIDWAGHDNDIVSAMSEMEDFEQSFKKAIDFAKEDGQTLVITTADHSTGGFAMGINGEYKWDPAPLKAAKRTPDFMASEIAGGAAAEEVLEQYIDLELTDEEIQSVADAAETNDVTTIDNAIEKIFDIRSGTGWTTGGHDGVDVNVYAYGPQADKFVGLHDNHEVGQMVKDVLNNKRNKK</sequence>
<comment type="cofactor">
    <cofactor evidence="2">
        <name>Zn(2+)</name>
        <dbReference type="ChEBI" id="CHEBI:29105"/>
    </cofactor>
</comment>
<dbReference type="Proteomes" id="UP001500880">
    <property type="component" value="Unassembled WGS sequence"/>
</dbReference>
<keyword evidence="12" id="KW-1185">Reference proteome</keyword>
<dbReference type="PANTHER" id="PTHR11596">
    <property type="entry name" value="ALKALINE PHOSPHATASE"/>
    <property type="match status" value="1"/>
</dbReference>
<accession>A0ABP3L0G6</accession>
<dbReference type="InterPro" id="IPR018299">
    <property type="entry name" value="Alkaline_phosphatase_AS"/>
</dbReference>
<keyword evidence="8" id="KW-0460">Magnesium</keyword>
<evidence type="ECO:0000256" key="2">
    <source>
        <dbReference type="ARBA" id="ARBA00001947"/>
    </source>
</evidence>
<gene>
    <name evidence="11" type="ORF">GCM10008986_13530</name>
</gene>
<evidence type="ECO:0000256" key="4">
    <source>
        <dbReference type="ARBA" id="ARBA00022553"/>
    </source>
</evidence>
<evidence type="ECO:0000256" key="9">
    <source>
        <dbReference type="RuleBase" id="RU003946"/>
    </source>
</evidence>
<dbReference type="Pfam" id="PF00245">
    <property type="entry name" value="Alk_phosphatase"/>
    <property type="match status" value="1"/>
</dbReference>
<dbReference type="InterPro" id="IPR001952">
    <property type="entry name" value="Alkaline_phosphatase"/>
</dbReference>
<evidence type="ECO:0000313" key="12">
    <source>
        <dbReference type="Proteomes" id="UP001500880"/>
    </source>
</evidence>
<dbReference type="EMBL" id="BAAADO010000003">
    <property type="protein sequence ID" value="GAA0489049.1"/>
    <property type="molecule type" value="Genomic_DNA"/>
</dbReference>
<proteinExistence type="inferred from homology"/>
<evidence type="ECO:0000256" key="6">
    <source>
        <dbReference type="ARBA" id="ARBA00022801"/>
    </source>
</evidence>
<name>A0ABP3L0G6_9BACI</name>
<organism evidence="11 12">
    <name type="scientific">Salinibacillus aidingensis</name>
    <dbReference type="NCBI Taxonomy" id="237684"/>
    <lineage>
        <taxon>Bacteria</taxon>
        <taxon>Bacillati</taxon>
        <taxon>Bacillota</taxon>
        <taxon>Bacilli</taxon>
        <taxon>Bacillales</taxon>
        <taxon>Bacillaceae</taxon>
        <taxon>Salinibacillus</taxon>
    </lineage>
</organism>
<keyword evidence="5" id="KW-0479">Metal-binding</keyword>
<dbReference type="PRINTS" id="PR00113">
    <property type="entry name" value="ALKPHPHTASE"/>
</dbReference>
<dbReference type="SMART" id="SM00098">
    <property type="entry name" value="alkPPc"/>
    <property type="match status" value="1"/>
</dbReference>
<keyword evidence="7" id="KW-0862">Zinc</keyword>
<comment type="caution">
    <text evidence="11">The sequence shown here is derived from an EMBL/GenBank/DDBJ whole genome shotgun (WGS) entry which is preliminary data.</text>
</comment>
<comment type="cofactor">
    <cofactor evidence="1">
        <name>Mg(2+)</name>
        <dbReference type="ChEBI" id="CHEBI:18420"/>
    </cofactor>
</comment>